<evidence type="ECO:0000256" key="9">
    <source>
        <dbReference type="ARBA" id="ARBA00022840"/>
    </source>
</evidence>
<dbReference type="SUPFAM" id="SSF55785">
    <property type="entry name" value="PYP-like sensor domain (PAS domain)"/>
    <property type="match status" value="2"/>
</dbReference>
<dbReference type="CDD" id="cd00082">
    <property type="entry name" value="HisKA"/>
    <property type="match status" value="1"/>
</dbReference>
<dbReference type="CDD" id="cd00130">
    <property type="entry name" value="PAS"/>
    <property type="match status" value="2"/>
</dbReference>
<evidence type="ECO:0000256" key="5">
    <source>
        <dbReference type="ARBA" id="ARBA00022679"/>
    </source>
</evidence>
<keyword evidence="10" id="KW-1133">Transmembrane helix</keyword>
<keyword evidence="19" id="KW-1185">Reference proteome</keyword>
<dbReference type="SMART" id="SM00387">
    <property type="entry name" value="HATPase_c"/>
    <property type="match status" value="1"/>
</dbReference>
<comment type="catalytic activity">
    <reaction evidence="1">
        <text>ATP + protein L-histidine = ADP + protein N-phospho-L-histidine.</text>
        <dbReference type="EC" id="2.7.13.3"/>
    </reaction>
</comment>
<evidence type="ECO:0000313" key="19">
    <source>
        <dbReference type="Proteomes" id="UP001375370"/>
    </source>
</evidence>
<evidence type="ECO:0000256" key="10">
    <source>
        <dbReference type="ARBA" id="ARBA00022989"/>
    </source>
</evidence>
<organism evidence="18 19">
    <name type="scientific">Candidatus Dehalogenimonas loeffleri</name>
    <dbReference type="NCBI Taxonomy" id="3127115"/>
    <lineage>
        <taxon>Bacteria</taxon>
        <taxon>Bacillati</taxon>
        <taxon>Chloroflexota</taxon>
        <taxon>Dehalococcoidia</taxon>
        <taxon>Dehalococcoidales</taxon>
        <taxon>Dehalococcoidaceae</taxon>
        <taxon>Dehalogenimonas</taxon>
    </lineage>
</organism>
<evidence type="ECO:0000256" key="3">
    <source>
        <dbReference type="ARBA" id="ARBA00012438"/>
    </source>
</evidence>
<keyword evidence="5" id="KW-0808">Transferase</keyword>
<evidence type="ECO:0000259" key="17">
    <source>
        <dbReference type="PROSITE" id="PS50113"/>
    </source>
</evidence>
<dbReference type="RefSeq" id="WP_338737655.1">
    <property type="nucleotide sequence ID" value="NZ_CP146612.1"/>
</dbReference>
<dbReference type="EC" id="2.7.13.3" evidence="3"/>
<dbReference type="Proteomes" id="UP001375370">
    <property type="component" value="Chromosome"/>
</dbReference>
<dbReference type="Pfam" id="PF02518">
    <property type="entry name" value="HATPase_c"/>
    <property type="match status" value="1"/>
</dbReference>
<sequence length="661" mass="75892">MKQDHSEKLPSVAPDSRQAEGPCRTILDNAPDAIILWEFCGADQPFRIVEANRSACERFGYSRQEMLGLTGRELNAPDSYINVGDISRLLSERGYAVYEMAHLSKDGRRIPAEVAGQQFQLDGKTMVVSVIRDITERKRLELRNQGLTSFPLANPNPVLRVNPDGKITFANPASAPLLVQWQPGTDGRLPAPWPDIIGEVFRSGCRKITEITCRNQVFSLTLNPDVENSYINLYALDITDRRRMEDEIKEKRDFLERLNDSLPEAVFNLDHPGHRIVYVNQQVSKIYGYTPRECLGQTMEFLFNSPEDFQDYDGELTRSIERDEHYRAFELFQQNKNGERFPCEIIQNFTHRPDGSLGIIIIVRDISERRQAQAEIEIYQHHLEDMVLERTRELELEIKSRLKAEAELRELFERERSLSTELKKQIEERLLFTRGLVHELKTPLTPLITASDYLEQHLNDDTARSFAHNIHTGALNMEKRVNELLDLAQGEVGTLKIHPSRFNLNELLVSIVGYMRPDAERRNQRLELNLPEQQLFLNADPDRLRQVISNLLANSFKFTRRGGWVKLTVEEEEESVVISVTDNGSGIDESEQPFVFQAYHRGQTSEKSRLSGLGLGLTLSRMFVELHGGRIWFESSKGEGSTFYVKVPINKQGEKDENTHR</sequence>
<evidence type="ECO:0000256" key="8">
    <source>
        <dbReference type="ARBA" id="ARBA00022777"/>
    </source>
</evidence>
<feature type="domain" description="PAS" evidence="16">
    <location>
        <begin position="251"/>
        <end position="323"/>
    </location>
</feature>
<keyword evidence="6" id="KW-0812">Transmembrane</keyword>
<keyword evidence="4" id="KW-0597">Phosphoprotein</keyword>
<dbReference type="EMBL" id="CP146612">
    <property type="protein sequence ID" value="WWX25473.1"/>
    <property type="molecule type" value="Genomic_DNA"/>
</dbReference>
<dbReference type="InterPro" id="IPR000700">
    <property type="entry name" value="PAS-assoc_C"/>
</dbReference>
<evidence type="ECO:0000256" key="14">
    <source>
        <dbReference type="SAM" id="MobiDB-lite"/>
    </source>
</evidence>
<evidence type="ECO:0000256" key="6">
    <source>
        <dbReference type="ARBA" id="ARBA00022692"/>
    </source>
</evidence>
<keyword evidence="9" id="KW-0067">ATP-binding</keyword>
<dbReference type="SMART" id="SM00388">
    <property type="entry name" value="HisKA"/>
    <property type="match status" value="1"/>
</dbReference>
<feature type="coiled-coil region" evidence="13">
    <location>
        <begin position="369"/>
        <end position="428"/>
    </location>
</feature>
<dbReference type="PROSITE" id="PS50112">
    <property type="entry name" value="PAS"/>
    <property type="match status" value="2"/>
</dbReference>
<proteinExistence type="predicted"/>
<dbReference type="InterPro" id="IPR035965">
    <property type="entry name" value="PAS-like_dom_sf"/>
</dbReference>
<dbReference type="InterPro" id="IPR003594">
    <property type="entry name" value="HATPase_dom"/>
</dbReference>
<dbReference type="Gene3D" id="3.30.565.10">
    <property type="entry name" value="Histidine kinase-like ATPase, C-terminal domain"/>
    <property type="match status" value="1"/>
</dbReference>
<dbReference type="NCBIfam" id="TIGR00229">
    <property type="entry name" value="sensory_box"/>
    <property type="match status" value="2"/>
</dbReference>
<evidence type="ECO:0000256" key="12">
    <source>
        <dbReference type="ARBA" id="ARBA00023136"/>
    </source>
</evidence>
<name>A0ABZ2J9N5_9CHLR</name>
<dbReference type="Gene3D" id="1.10.287.130">
    <property type="match status" value="1"/>
</dbReference>
<dbReference type="InterPro" id="IPR036890">
    <property type="entry name" value="HATPase_C_sf"/>
</dbReference>
<evidence type="ECO:0000313" key="18">
    <source>
        <dbReference type="EMBL" id="WWX25473.1"/>
    </source>
</evidence>
<keyword evidence="11" id="KW-0902">Two-component regulatory system</keyword>
<feature type="domain" description="PAS" evidence="16">
    <location>
        <begin position="19"/>
        <end position="68"/>
    </location>
</feature>
<evidence type="ECO:0000256" key="1">
    <source>
        <dbReference type="ARBA" id="ARBA00000085"/>
    </source>
</evidence>
<keyword evidence="12" id="KW-0472">Membrane</keyword>
<dbReference type="InterPro" id="IPR000014">
    <property type="entry name" value="PAS"/>
</dbReference>
<dbReference type="PROSITE" id="PS50109">
    <property type="entry name" value="HIS_KIN"/>
    <property type="match status" value="1"/>
</dbReference>
<dbReference type="InterPro" id="IPR001610">
    <property type="entry name" value="PAC"/>
</dbReference>
<dbReference type="InterPro" id="IPR036097">
    <property type="entry name" value="HisK_dim/P_sf"/>
</dbReference>
<dbReference type="PROSITE" id="PS50113">
    <property type="entry name" value="PAC"/>
    <property type="match status" value="1"/>
</dbReference>
<dbReference type="PRINTS" id="PR00344">
    <property type="entry name" value="BCTRLSENSOR"/>
</dbReference>
<feature type="region of interest" description="Disordered" evidence="14">
    <location>
        <begin position="1"/>
        <end position="21"/>
    </location>
</feature>
<dbReference type="InterPro" id="IPR050351">
    <property type="entry name" value="BphY/WalK/GraS-like"/>
</dbReference>
<protein>
    <recommendedName>
        <fullName evidence="3">histidine kinase</fullName>
        <ecNumber evidence="3">2.7.13.3</ecNumber>
    </recommendedName>
</protein>
<keyword evidence="13" id="KW-0175">Coiled coil</keyword>
<dbReference type="InterPro" id="IPR004358">
    <property type="entry name" value="Sig_transdc_His_kin-like_C"/>
</dbReference>
<dbReference type="PANTHER" id="PTHR42878">
    <property type="entry name" value="TWO-COMPONENT HISTIDINE KINASE"/>
    <property type="match status" value="1"/>
</dbReference>
<dbReference type="Pfam" id="PF00512">
    <property type="entry name" value="HisKA"/>
    <property type="match status" value="1"/>
</dbReference>
<feature type="domain" description="PAC" evidence="17">
    <location>
        <begin position="327"/>
        <end position="378"/>
    </location>
</feature>
<dbReference type="SMART" id="SM00086">
    <property type="entry name" value="PAC"/>
    <property type="match status" value="2"/>
</dbReference>
<evidence type="ECO:0000259" key="16">
    <source>
        <dbReference type="PROSITE" id="PS50112"/>
    </source>
</evidence>
<gene>
    <name evidence="18" type="ORF">V8247_00450</name>
</gene>
<dbReference type="SUPFAM" id="SSF47384">
    <property type="entry name" value="Homodimeric domain of signal transducing histidine kinase"/>
    <property type="match status" value="1"/>
</dbReference>
<evidence type="ECO:0000259" key="15">
    <source>
        <dbReference type="PROSITE" id="PS50109"/>
    </source>
</evidence>
<comment type="subcellular location">
    <subcellularLocation>
        <location evidence="2">Membrane</location>
        <topology evidence="2">Multi-pass membrane protein</topology>
    </subcellularLocation>
</comment>
<dbReference type="PANTHER" id="PTHR42878:SF7">
    <property type="entry name" value="SENSOR HISTIDINE KINASE GLRK"/>
    <property type="match status" value="1"/>
</dbReference>
<evidence type="ECO:0000256" key="11">
    <source>
        <dbReference type="ARBA" id="ARBA00023012"/>
    </source>
</evidence>
<dbReference type="InterPro" id="IPR003661">
    <property type="entry name" value="HisK_dim/P_dom"/>
</dbReference>
<dbReference type="Gene3D" id="3.30.450.20">
    <property type="entry name" value="PAS domain"/>
    <property type="match status" value="2"/>
</dbReference>
<evidence type="ECO:0000256" key="13">
    <source>
        <dbReference type="SAM" id="Coils"/>
    </source>
</evidence>
<dbReference type="SMART" id="SM00091">
    <property type="entry name" value="PAS"/>
    <property type="match status" value="3"/>
</dbReference>
<keyword evidence="8" id="KW-0418">Kinase</keyword>
<dbReference type="InterPro" id="IPR005467">
    <property type="entry name" value="His_kinase_dom"/>
</dbReference>
<evidence type="ECO:0000256" key="4">
    <source>
        <dbReference type="ARBA" id="ARBA00022553"/>
    </source>
</evidence>
<evidence type="ECO:0000256" key="7">
    <source>
        <dbReference type="ARBA" id="ARBA00022741"/>
    </source>
</evidence>
<reference evidence="18 19" key="1">
    <citation type="submission" date="2024-03" db="EMBL/GenBank/DDBJ databases">
        <title>A Dehalogenimonas Isolated from Estuarine Sediments Dihaloeliminates Chlorinated Alkanes.</title>
        <authorList>
            <person name="Yang Y."/>
            <person name="Wang H."/>
        </authorList>
    </citation>
    <scope>NUCLEOTIDE SEQUENCE [LARGE SCALE GENOMIC DNA]</scope>
    <source>
        <strain evidence="18 19">W</strain>
    </source>
</reference>
<dbReference type="SUPFAM" id="SSF55874">
    <property type="entry name" value="ATPase domain of HSP90 chaperone/DNA topoisomerase II/histidine kinase"/>
    <property type="match status" value="1"/>
</dbReference>
<keyword evidence="7" id="KW-0547">Nucleotide-binding</keyword>
<accession>A0ABZ2J9N5</accession>
<evidence type="ECO:0000256" key="2">
    <source>
        <dbReference type="ARBA" id="ARBA00004141"/>
    </source>
</evidence>
<feature type="domain" description="Histidine kinase" evidence="15">
    <location>
        <begin position="435"/>
        <end position="651"/>
    </location>
</feature>
<dbReference type="Pfam" id="PF13426">
    <property type="entry name" value="PAS_9"/>
    <property type="match status" value="2"/>
</dbReference>